<evidence type="ECO:0000256" key="1">
    <source>
        <dbReference type="SAM" id="MobiDB-lite"/>
    </source>
</evidence>
<feature type="region of interest" description="Disordered" evidence="1">
    <location>
        <begin position="33"/>
        <end position="98"/>
    </location>
</feature>
<feature type="compositionally biased region" description="Polar residues" evidence="1">
    <location>
        <begin position="88"/>
        <end position="98"/>
    </location>
</feature>
<feature type="compositionally biased region" description="Basic and acidic residues" evidence="1">
    <location>
        <begin position="49"/>
        <end position="79"/>
    </location>
</feature>
<evidence type="ECO:0000313" key="3">
    <source>
        <dbReference type="Proteomes" id="UP001652445"/>
    </source>
</evidence>
<gene>
    <name evidence="2" type="ORF">OB236_37085</name>
</gene>
<dbReference type="Proteomes" id="UP001652445">
    <property type="component" value="Unassembled WGS sequence"/>
</dbReference>
<evidence type="ECO:0000313" key="2">
    <source>
        <dbReference type="EMBL" id="MCU6797752.1"/>
    </source>
</evidence>
<organism evidence="2 3">
    <name type="scientific">Paenibacillus baimaensis</name>
    <dbReference type="NCBI Taxonomy" id="2982185"/>
    <lineage>
        <taxon>Bacteria</taxon>
        <taxon>Bacillati</taxon>
        <taxon>Bacillota</taxon>
        <taxon>Bacilli</taxon>
        <taxon>Bacillales</taxon>
        <taxon>Paenibacillaceae</taxon>
        <taxon>Paenibacillus</taxon>
    </lineage>
</organism>
<dbReference type="RefSeq" id="WP_262688479.1">
    <property type="nucleotide sequence ID" value="NZ_JAOQIO010000124.1"/>
</dbReference>
<sequence>MNTTYDLHQTNEVVGETGKYVCAAGETKELQKGERFPACPQTQQPTSWRHADHQHRSGEKVTESGHYKDKDGERIELKQGDVFPNCPRSGQPTSWKHN</sequence>
<keyword evidence="3" id="KW-1185">Reference proteome</keyword>
<accession>A0ABT2UT61</accession>
<comment type="caution">
    <text evidence="2">The sequence shown here is derived from an EMBL/GenBank/DDBJ whole genome shotgun (WGS) entry which is preliminary data.</text>
</comment>
<name>A0ABT2UT61_9BACL</name>
<protein>
    <recommendedName>
        <fullName evidence="4">YjzC family protein</fullName>
    </recommendedName>
</protein>
<evidence type="ECO:0008006" key="4">
    <source>
        <dbReference type="Google" id="ProtNLM"/>
    </source>
</evidence>
<proteinExistence type="predicted"/>
<reference evidence="2 3" key="1">
    <citation type="submission" date="2022-09" db="EMBL/GenBank/DDBJ databases">
        <authorList>
            <person name="Han X.L."/>
            <person name="Wang Q."/>
            <person name="Lu T."/>
        </authorList>
    </citation>
    <scope>NUCLEOTIDE SEQUENCE [LARGE SCALE GENOMIC DNA]</scope>
    <source>
        <strain evidence="2 3">WQ 127069</strain>
    </source>
</reference>
<dbReference type="EMBL" id="JAOQIO010000124">
    <property type="protein sequence ID" value="MCU6797752.1"/>
    <property type="molecule type" value="Genomic_DNA"/>
</dbReference>